<dbReference type="GO" id="GO:0005634">
    <property type="term" value="C:nucleus"/>
    <property type="evidence" value="ECO:0007669"/>
    <property type="project" value="TreeGrafter"/>
</dbReference>
<protein>
    <submittedName>
        <fullName evidence="1">Uncharacterized protein</fullName>
    </submittedName>
</protein>
<reference evidence="2" key="1">
    <citation type="submission" date="2016-06" db="EMBL/GenBank/DDBJ databases">
        <title>Parallel loss of symbiosis genes in relatives of nitrogen-fixing non-legume Parasponia.</title>
        <authorList>
            <person name="Van Velzen R."/>
            <person name="Holmer R."/>
            <person name="Bu F."/>
            <person name="Rutten L."/>
            <person name="Van Zeijl A."/>
            <person name="Liu W."/>
            <person name="Santuari L."/>
            <person name="Cao Q."/>
            <person name="Sharma T."/>
            <person name="Shen D."/>
            <person name="Roswanjaya Y."/>
            <person name="Wardhani T."/>
            <person name="Kalhor M.S."/>
            <person name="Jansen J."/>
            <person name="Van den Hoogen J."/>
            <person name="Gungor B."/>
            <person name="Hartog M."/>
            <person name="Hontelez J."/>
            <person name="Verver J."/>
            <person name="Yang W.-C."/>
            <person name="Schijlen E."/>
            <person name="Repin R."/>
            <person name="Schilthuizen M."/>
            <person name="Schranz E."/>
            <person name="Heidstra R."/>
            <person name="Miyata K."/>
            <person name="Fedorova E."/>
            <person name="Kohlen W."/>
            <person name="Bisseling T."/>
            <person name="Smit S."/>
            <person name="Geurts R."/>
        </authorList>
    </citation>
    <scope>NUCLEOTIDE SEQUENCE [LARGE SCALE GENOMIC DNA]</scope>
    <source>
        <strain evidence="2">cv. WU1-14</strain>
    </source>
</reference>
<dbReference type="PANTHER" id="PTHR34396:SF25">
    <property type="entry name" value="BOUNDARY ELEMENT ASSOCIATED FACTOR"/>
    <property type="match status" value="1"/>
</dbReference>
<dbReference type="PANTHER" id="PTHR34396">
    <property type="entry name" value="OS03G0264950 PROTEIN-RELATED"/>
    <property type="match status" value="1"/>
</dbReference>
<evidence type="ECO:0000313" key="1">
    <source>
        <dbReference type="EMBL" id="PON54485.1"/>
    </source>
</evidence>
<name>A0A2P5C0F8_PARAD</name>
<dbReference type="OrthoDB" id="1165002at2759"/>
<dbReference type="EMBL" id="JXTB01000194">
    <property type="protein sequence ID" value="PON54485.1"/>
    <property type="molecule type" value="Genomic_DNA"/>
</dbReference>
<evidence type="ECO:0000313" key="2">
    <source>
        <dbReference type="Proteomes" id="UP000237105"/>
    </source>
</evidence>
<organism evidence="1 2">
    <name type="scientific">Parasponia andersonii</name>
    <name type="common">Sponia andersonii</name>
    <dbReference type="NCBI Taxonomy" id="3476"/>
    <lineage>
        <taxon>Eukaryota</taxon>
        <taxon>Viridiplantae</taxon>
        <taxon>Streptophyta</taxon>
        <taxon>Embryophyta</taxon>
        <taxon>Tracheophyta</taxon>
        <taxon>Spermatophyta</taxon>
        <taxon>Magnoliopsida</taxon>
        <taxon>eudicotyledons</taxon>
        <taxon>Gunneridae</taxon>
        <taxon>Pentapetalae</taxon>
        <taxon>rosids</taxon>
        <taxon>fabids</taxon>
        <taxon>Rosales</taxon>
        <taxon>Cannabaceae</taxon>
        <taxon>Parasponia</taxon>
    </lineage>
</organism>
<gene>
    <name evidence="1" type="ORF">PanWU01x14_194440</name>
</gene>
<dbReference type="Proteomes" id="UP000237105">
    <property type="component" value="Unassembled WGS sequence"/>
</dbReference>
<dbReference type="AlphaFoldDB" id="A0A2P5C0F8"/>
<comment type="caution">
    <text evidence="1">The sequence shown here is derived from an EMBL/GenBank/DDBJ whole genome shotgun (WGS) entry which is preliminary data.</text>
</comment>
<dbReference type="GO" id="GO:1990837">
    <property type="term" value="F:sequence-specific double-stranded DNA binding"/>
    <property type="evidence" value="ECO:0007669"/>
    <property type="project" value="TreeGrafter"/>
</dbReference>
<sequence length="105" mass="11984">ESSLCGHCGRHLGNNSRNGKYLHDYLDKCLGKEAQNITDPNKTIDGSPALTISTFDPEVVRRKLTHMIILREYLLSTEHVGFIKFLNFDCPSSKWSLEIQLDMIF</sequence>
<feature type="non-terminal residue" evidence="1">
    <location>
        <position position="1"/>
    </location>
</feature>
<keyword evidence="2" id="KW-1185">Reference proteome</keyword>
<proteinExistence type="predicted"/>
<dbReference type="GO" id="GO:0006357">
    <property type="term" value="P:regulation of transcription by RNA polymerase II"/>
    <property type="evidence" value="ECO:0007669"/>
    <property type="project" value="TreeGrafter"/>
</dbReference>
<accession>A0A2P5C0F8</accession>
<dbReference type="InterPro" id="IPR053031">
    <property type="entry name" value="Cuticle_assoc_protein"/>
</dbReference>